<accession>A0A7R9DFF4</accession>
<evidence type="ECO:0000256" key="4">
    <source>
        <dbReference type="ARBA" id="ARBA00022729"/>
    </source>
</evidence>
<keyword evidence="5 10" id="KW-0378">Hydrolase</keyword>
<dbReference type="GO" id="GO:0016139">
    <property type="term" value="P:glycoside catabolic process"/>
    <property type="evidence" value="ECO:0007669"/>
    <property type="project" value="TreeGrafter"/>
</dbReference>
<sequence length="456" mass="52367">MAVLLWKTLSALLAVCSAAQAQNFTYEANWDSLDARPIPEWYEDAKLGVFIHWGVFSVPSFKSEWFWENWETNDSDVVEFMNANYRPGFTYQDFARDFTAEFYDPDTWADIFQNSGAKYVVLTSKHHEGYTLWPSSYSFSWNAKDVGPARDLIAPLAESIRSNTDLKFGLYHSLLEWYNPLYLQDQANNWTTQDFVNQKTLPELYEIVNAYKPEVIFSDGEWTASSDYFRSKEFLAWLYNESPVKDTVAVNDRWGNDAKCQHGGYFNCDDRLNPGTLMVHKWENAMTIDKSSWGFRRNARLSNILTIEELLNNFVKAVSCNGNMLMNVGPTKEGVIAPIYEERLRQMGTWLDINGEAIYSTRYWSVQNDANNTDVWYTRSKDNSAVYAISLIWPSNRQLTLGSVLLAEDATVTLFGYSGELTWTDTGSEILVDFPQRDLVSSDWAYAIKMVGATSR</sequence>
<dbReference type="InterPro" id="IPR057739">
    <property type="entry name" value="Glyco_hydro_29_N"/>
</dbReference>
<dbReference type="Pfam" id="PF01120">
    <property type="entry name" value="Alpha_L_fucos"/>
    <property type="match status" value="1"/>
</dbReference>
<evidence type="ECO:0000256" key="7">
    <source>
        <dbReference type="ARBA" id="ARBA00023295"/>
    </source>
</evidence>
<dbReference type="PANTHER" id="PTHR10030:SF37">
    <property type="entry name" value="ALPHA-L-FUCOSIDASE-RELATED"/>
    <property type="match status" value="1"/>
</dbReference>
<evidence type="ECO:0000256" key="10">
    <source>
        <dbReference type="PIRNR" id="PIRNR001092"/>
    </source>
</evidence>
<keyword evidence="6" id="KW-0325">Glycoprotein</keyword>
<protein>
    <recommendedName>
        <fullName evidence="8">Putative alpha-L-fucosidase</fullName>
        <ecNumber evidence="3">3.2.1.51</ecNumber>
    </recommendedName>
    <alternativeName>
        <fullName evidence="9">Alpha-L-fucoside fucohydrolase</fullName>
    </alternativeName>
</protein>
<evidence type="ECO:0000256" key="3">
    <source>
        <dbReference type="ARBA" id="ARBA00012662"/>
    </source>
</evidence>
<feature type="domain" description="Alpha-L-fucosidase C-terminal" evidence="12">
    <location>
        <begin position="367"/>
        <end position="450"/>
    </location>
</feature>
<evidence type="ECO:0000313" key="13">
    <source>
        <dbReference type="EMBL" id="CAD7412498.1"/>
    </source>
</evidence>
<dbReference type="InterPro" id="IPR013780">
    <property type="entry name" value="Glyco_hydro_b"/>
</dbReference>
<evidence type="ECO:0000256" key="5">
    <source>
        <dbReference type="ARBA" id="ARBA00022801"/>
    </source>
</evidence>
<gene>
    <name evidence="13" type="ORF">TPSB3V08_LOCUS8457</name>
</gene>
<feature type="signal peptide" evidence="10">
    <location>
        <begin position="1"/>
        <end position="21"/>
    </location>
</feature>
<feature type="domain" description="Glycoside hydrolase family 29 N-terminal" evidence="11">
    <location>
        <begin position="17"/>
        <end position="356"/>
    </location>
</feature>
<dbReference type="SMART" id="SM00812">
    <property type="entry name" value="Alpha_L_fucos"/>
    <property type="match status" value="1"/>
</dbReference>
<evidence type="ECO:0000256" key="2">
    <source>
        <dbReference type="ARBA" id="ARBA00007951"/>
    </source>
</evidence>
<dbReference type="EMBL" id="OD006069">
    <property type="protein sequence ID" value="CAD7412498.1"/>
    <property type="molecule type" value="Genomic_DNA"/>
</dbReference>
<dbReference type="EC" id="3.2.1.51" evidence="3"/>
<comment type="function">
    <text evidence="1">Alpha-L-fucosidase is responsible for hydrolyzing the alpha-1,6-linked fucose joined to the reducing-end N-acetylglucosamine of the carbohydrate moieties of glycoproteins.</text>
</comment>
<dbReference type="PIRSF" id="PIRSF001092">
    <property type="entry name" value="Alpha-L-fucosidase"/>
    <property type="match status" value="1"/>
</dbReference>
<dbReference type="FunFam" id="3.20.20.80:FF:000027">
    <property type="entry name" value="Alpha-L-fucosidase"/>
    <property type="match status" value="1"/>
</dbReference>
<dbReference type="GO" id="GO:0005764">
    <property type="term" value="C:lysosome"/>
    <property type="evidence" value="ECO:0007669"/>
    <property type="project" value="TreeGrafter"/>
</dbReference>
<proteinExistence type="inferred from homology"/>
<dbReference type="GO" id="GO:0004560">
    <property type="term" value="F:alpha-L-fucosidase activity"/>
    <property type="evidence" value="ECO:0007669"/>
    <property type="project" value="UniProtKB-EC"/>
</dbReference>
<dbReference type="Gene3D" id="3.20.20.80">
    <property type="entry name" value="Glycosidases"/>
    <property type="match status" value="1"/>
</dbReference>
<evidence type="ECO:0000256" key="8">
    <source>
        <dbReference type="ARBA" id="ARBA00074133"/>
    </source>
</evidence>
<dbReference type="InterPro" id="IPR000933">
    <property type="entry name" value="Glyco_hydro_29"/>
</dbReference>
<organism evidence="13">
    <name type="scientific">Timema poppense</name>
    <name type="common">Walking stick</name>
    <dbReference type="NCBI Taxonomy" id="170557"/>
    <lineage>
        <taxon>Eukaryota</taxon>
        <taxon>Metazoa</taxon>
        <taxon>Ecdysozoa</taxon>
        <taxon>Arthropoda</taxon>
        <taxon>Hexapoda</taxon>
        <taxon>Insecta</taxon>
        <taxon>Pterygota</taxon>
        <taxon>Neoptera</taxon>
        <taxon>Polyneoptera</taxon>
        <taxon>Phasmatodea</taxon>
        <taxon>Timematodea</taxon>
        <taxon>Timematoidea</taxon>
        <taxon>Timematidae</taxon>
        <taxon>Timema</taxon>
    </lineage>
</organism>
<dbReference type="Pfam" id="PF16757">
    <property type="entry name" value="Fucosidase_C"/>
    <property type="match status" value="1"/>
</dbReference>
<feature type="chain" id="PRO_5031673746" description="Putative alpha-L-fucosidase" evidence="10">
    <location>
        <begin position="22"/>
        <end position="456"/>
    </location>
</feature>
<name>A0A7R9DFF4_TIMPO</name>
<dbReference type="InterPro" id="IPR017853">
    <property type="entry name" value="GH"/>
</dbReference>
<dbReference type="PANTHER" id="PTHR10030">
    <property type="entry name" value="ALPHA-L-FUCOSIDASE"/>
    <property type="match status" value="1"/>
</dbReference>
<dbReference type="AlphaFoldDB" id="A0A7R9DFF4"/>
<keyword evidence="7 10" id="KW-0326">Glycosidase</keyword>
<comment type="similarity">
    <text evidence="2 10">Belongs to the glycosyl hydrolase 29 family.</text>
</comment>
<dbReference type="GO" id="GO:0006004">
    <property type="term" value="P:fucose metabolic process"/>
    <property type="evidence" value="ECO:0007669"/>
    <property type="project" value="InterPro"/>
</dbReference>
<evidence type="ECO:0000256" key="1">
    <source>
        <dbReference type="ARBA" id="ARBA00004071"/>
    </source>
</evidence>
<dbReference type="InterPro" id="IPR016286">
    <property type="entry name" value="FUC_metazoa-typ"/>
</dbReference>
<evidence type="ECO:0000256" key="6">
    <source>
        <dbReference type="ARBA" id="ARBA00023180"/>
    </source>
</evidence>
<dbReference type="InterPro" id="IPR031919">
    <property type="entry name" value="Fucosidase_C"/>
</dbReference>
<evidence type="ECO:0000259" key="12">
    <source>
        <dbReference type="Pfam" id="PF16757"/>
    </source>
</evidence>
<keyword evidence="4 10" id="KW-0732">Signal</keyword>
<evidence type="ECO:0000256" key="9">
    <source>
        <dbReference type="ARBA" id="ARBA00081661"/>
    </source>
</evidence>
<evidence type="ECO:0000259" key="11">
    <source>
        <dbReference type="Pfam" id="PF01120"/>
    </source>
</evidence>
<reference evidence="13" key="1">
    <citation type="submission" date="2020-11" db="EMBL/GenBank/DDBJ databases">
        <authorList>
            <person name="Tran Van P."/>
        </authorList>
    </citation>
    <scope>NUCLEOTIDE SEQUENCE</scope>
</reference>
<dbReference type="PRINTS" id="PR00741">
    <property type="entry name" value="GLHYDRLASE29"/>
</dbReference>
<dbReference type="SUPFAM" id="SSF51445">
    <property type="entry name" value="(Trans)glycosidases"/>
    <property type="match status" value="1"/>
</dbReference>
<dbReference type="Gene3D" id="2.60.40.1180">
    <property type="entry name" value="Golgi alpha-mannosidase II"/>
    <property type="match status" value="1"/>
</dbReference>